<dbReference type="InterPro" id="IPR055218">
    <property type="entry name" value="Amylosucrase_C"/>
</dbReference>
<dbReference type="Gene3D" id="1.10.1740.10">
    <property type="match status" value="1"/>
</dbReference>
<dbReference type="PANTHER" id="PTHR10357:SF213">
    <property type="entry name" value="ALPHA AMYLASE CATALYTIC REGION"/>
    <property type="match status" value="1"/>
</dbReference>
<dbReference type="InterPro" id="IPR006047">
    <property type="entry name" value="GH13_cat_dom"/>
</dbReference>
<organism evidence="2">
    <name type="scientific">freshwater metagenome</name>
    <dbReference type="NCBI Taxonomy" id="449393"/>
    <lineage>
        <taxon>unclassified sequences</taxon>
        <taxon>metagenomes</taxon>
        <taxon>ecological metagenomes</taxon>
    </lineage>
</organism>
<reference evidence="2" key="1">
    <citation type="submission" date="2020-05" db="EMBL/GenBank/DDBJ databases">
        <authorList>
            <person name="Chiriac C."/>
            <person name="Salcher M."/>
            <person name="Ghai R."/>
            <person name="Kavagutti S V."/>
        </authorList>
    </citation>
    <scope>NUCLEOTIDE SEQUENCE</scope>
</reference>
<dbReference type="Gene3D" id="3.90.400.10">
    <property type="entry name" value="Oligo-1,6-glucosidase, Domain 2"/>
    <property type="match status" value="1"/>
</dbReference>
<dbReference type="Pfam" id="PF00128">
    <property type="entry name" value="Alpha-amylase"/>
    <property type="match status" value="1"/>
</dbReference>
<dbReference type="SMART" id="SM00642">
    <property type="entry name" value="Aamy"/>
    <property type="match status" value="1"/>
</dbReference>
<dbReference type="InterPro" id="IPR044077">
    <property type="entry name" value="Amylosucrase"/>
</dbReference>
<gene>
    <name evidence="2" type="ORF">UFOPK3576_01540</name>
</gene>
<dbReference type="InterPro" id="IPR017853">
    <property type="entry name" value="GH"/>
</dbReference>
<dbReference type="SUPFAM" id="SSF51011">
    <property type="entry name" value="Glycosyl hydrolase domain"/>
    <property type="match status" value="1"/>
</dbReference>
<dbReference type="Pfam" id="PF22582">
    <property type="entry name" value="Amylosucrase_C-like"/>
    <property type="match status" value="1"/>
</dbReference>
<dbReference type="SUPFAM" id="SSF51445">
    <property type="entry name" value="(Trans)glycosidases"/>
    <property type="match status" value="1"/>
</dbReference>
<proteinExistence type="predicted"/>
<dbReference type="InterPro" id="IPR013780">
    <property type="entry name" value="Glyco_hydro_b"/>
</dbReference>
<dbReference type="Gene3D" id="3.20.20.80">
    <property type="entry name" value="Glycosidases"/>
    <property type="match status" value="1"/>
</dbReference>
<dbReference type="InterPro" id="IPR045857">
    <property type="entry name" value="O16G_dom_2"/>
</dbReference>
<accession>A0A6J7HPA5</accession>
<dbReference type="CDD" id="cd11324">
    <property type="entry name" value="AmyAc_Amylosucrase"/>
    <property type="match status" value="1"/>
</dbReference>
<dbReference type="GO" id="GO:0005975">
    <property type="term" value="P:carbohydrate metabolic process"/>
    <property type="evidence" value="ECO:0007669"/>
    <property type="project" value="InterPro"/>
</dbReference>
<dbReference type="Gene3D" id="2.60.40.1180">
    <property type="entry name" value="Golgi alpha-mannosidase II"/>
    <property type="match status" value="1"/>
</dbReference>
<dbReference type="AlphaFoldDB" id="A0A6J7HPA5"/>
<protein>
    <submittedName>
        <fullName evidence="2">Unannotated protein</fullName>
    </submittedName>
</protein>
<sequence>MQFPRGRQQAPTYQRGRKQLAAALKKSPQSVDVLARFDRYAPELWDGLAGVYDVEILWPAVMDVLARAINARPPTLVERDRSRQLQPDWFQLPQTVGYVAYTDHFAGDLNGIATKIDYLNELGITYLHLMPLLRPRTGENDGGYAVADYKSVRPDLGTIDDLESLATSLHANGIALTLDLVLNHVAEQHEWAVKARNGEEKYRNYFLMYPDRIVPDQYEATLPEVFPDLAPGNFTWDEPSQRWVWTTFHSWQWDLNWANPDVFCEFVDILTFLGNKGVDCFRLDAIAFLWKRVGTNSQNQPEVHALVQGLRAAMRIAAPSVIFKAEAIVAPSDLVAYLGTGEHAGKVSDLAYHNSLMVQAWSTLATGDGRLMAQALQGFAPIPTTTAWATYLRCHDDIGWAIDDMDAAAIGVSGYDHRQYVSGYYGGELIDSPARGAHFQVNPLTGDRRTSGSAASLAGIESAIESNDAQALELAMSRLMCGYSMIFGFGGLPLLYMGDEIALLNDQRYLHNPAQVGDNRWMHRPHMPWDVVAQRDSRATVAGQVFARMSALISARKSLASLHAATASVVFATDNPAVVAFRRRHPAGDLVELYNVSAQSQTVPTHSAWPFNGALVSEAITGTTVDLTEPTITLAPYAVWWLTAQPA</sequence>
<dbReference type="GO" id="GO:0047669">
    <property type="term" value="F:amylosucrase activity"/>
    <property type="evidence" value="ECO:0007669"/>
    <property type="project" value="InterPro"/>
</dbReference>
<evidence type="ECO:0000259" key="1">
    <source>
        <dbReference type="SMART" id="SM00642"/>
    </source>
</evidence>
<dbReference type="PANTHER" id="PTHR10357">
    <property type="entry name" value="ALPHA-AMYLASE FAMILY MEMBER"/>
    <property type="match status" value="1"/>
</dbReference>
<name>A0A6J7HPA5_9ZZZZ</name>
<evidence type="ECO:0000313" key="2">
    <source>
        <dbReference type="EMBL" id="CAB4918205.1"/>
    </source>
</evidence>
<feature type="domain" description="Glycosyl hydrolase family 13 catalytic" evidence="1">
    <location>
        <begin position="84"/>
        <end position="548"/>
    </location>
</feature>
<dbReference type="EMBL" id="CAFBMO010000094">
    <property type="protein sequence ID" value="CAB4918205.1"/>
    <property type="molecule type" value="Genomic_DNA"/>
</dbReference>